<organism evidence="3 4">
    <name type="scientific">Ilex paraguariensis</name>
    <name type="common">yerba mate</name>
    <dbReference type="NCBI Taxonomy" id="185542"/>
    <lineage>
        <taxon>Eukaryota</taxon>
        <taxon>Viridiplantae</taxon>
        <taxon>Streptophyta</taxon>
        <taxon>Embryophyta</taxon>
        <taxon>Tracheophyta</taxon>
        <taxon>Spermatophyta</taxon>
        <taxon>Magnoliopsida</taxon>
        <taxon>eudicotyledons</taxon>
        <taxon>Gunneridae</taxon>
        <taxon>Pentapetalae</taxon>
        <taxon>asterids</taxon>
        <taxon>campanulids</taxon>
        <taxon>Aquifoliales</taxon>
        <taxon>Aquifoliaceae</taxon>
        <taxon>Ilex</taxon>
    </lineage>
</organism>
<feature type="region of interest" description="Disordered" evidence="1">
    <location>
        <begin position="233"/>
        <end position="259"/>
    </location>
</feature>
<protein>
    <recommendedName>
        <fullName evidence="2">RIN4 pathogenic type III effector avirulence factor Avr cleavage site domain-containing protein</fullName>
    </recommendedName>
</protein>
<evidence type="ECO:0000256" key="1">
    <source>
        <dbReference type="SAM" id="MobiDB-lite"/>
    </source>
</evidence>
<feature type="region of interest" description="Disordered" evidence="1">
    <location>
        <begin position="42"/>
        <end position="204"/>
    </location>
</feature>
<evidence type="ECO:0000259" key="2">
    <source>
        <dbReference type="Pfam" id="PF05627"/>
    </source>
</evidence>
<comment type="caution">
    <text evidence="3">The sequence shown here is derived from an EMBL/GenBank/DDBJ whole genome shotgun (WGS) entry which is preliminary data.</text>
</comment>
<feature type="compositionally biased region" description="Polar residues" evidence="1">
    <location>
        <begin position="176"/>
        <end position="185"/>
    </location>
</feature>
<feature type="domain" description="RIN4 pathogenic type III effector avirulence factor Avr cleavage site" evidence="2">
    <location>
        <begin position="204"/>
        <end position="237"/>
    </location>
</feature>
<dbReference type="EMBL" id="CAUOFW020008224">
    <property type="protein sequence ID" value="CAK9182036.1"/>
    <property type="molecule type" value="Genomic_DNA"/>
</dbReference>
<feature type="domain" description="RIN4 pathogenic type III effector avirulence factor Avr cleavage site" evidence="2">
    <location>
        <begin position="14"/>
        <end position="44"/>
    </location>
</feature>
<accession>A0ABC8ULW1</accession>
<feature type="compositionally biased region" description="Basic and acidic residues" evidence="1">
    <location>
        <begin position="149"/>
        <end position="159"/>
    </location>
</feature>
<feature type="compositionally biased region" description="Polar residues" evidence="1">
    <location>
        <begin position="105"/>
        <end position="128"/>
    </location>
</feature>
<proteinExistence type="predicted"/>
<keyword evidence="4" id="KW-1185">Reference proteome</keyword>
<evidence type="ECO:0000313" key="4">
    <source>
        <dbReference type="Proteomes" id="UP001642360"/>
    </source>
</evidence>
<dbReference type="AlphaFoldDB" id="A0ABC8ULW1"/>
<sequence length="340" mass="37720">MANSIFWQLALSQQRPNVPQFGNWENEGAVPYTIYFDNARKGKKGGKMINPNDPQENRDLFANIPPLDQAPPSRIGTDPGEPTGRRAVRPTHERPVSSREDGNLRQFTDSPARNANLGNRHSSESVHQYNGGRGSNSGRPVRQSAGSEHSIDRSTDHPHHQAKLMGKGSGSPASEGKNSYDSSHGTPGRSRLKPVTRRDESVDKAAAIPRFGDWDVNNPSSADNYTDIFNRKRQEKQAEGGNSTSTVTDPSYNHMKKQSTNGNQKVCGFLLLSIKWLRMLLSMVLNEDHPRMRNWFLTYLGLGVAQGNAFRGAFRDASDGSKFPLPTFSLANRSFAIYRV</sequence>
<dbReference type="InterPro" id="IPR040387">
    <property type="entry name" value="RIN4/NOI4"/>
</dbReference>
<feature type="compositionally biased region" description="Polar residues" evidence="1">
    <location>
        <begin position="240"/>
        <end position="251"/>
    </location>
</feature>
<dbReference type="PANTHER" id="PTHR33159:SF101">
    <property type="entry name" value="OS04G0379600 PROTEIN"/>
    <property type="match status" value="1"/>
</dbReference>
<name>A0ABC8ULW1_9AQUA</name>
<gene>
    <name evidence="3" type="ORF">ILEXP_LOCUS52165</name>
</gene>
<dbReference type="InterPro" id="IPR008700">
    <property type="entry name" value="TypeIII_avirulence_cleave"/>
</dbReference>
<evidence type="ECO:0000313" key="3">
    <source>
        <dbReference type="EMBL" id="CAK9182036.1"/>
    </source>
</evidence>
<dbReference type="PANTHER" id="PTHR33159">
    <property type="entry name" value="RPM1-INTERACTING PROTEIN 4 (RIN4) FAMILY PROTEIN"/>
    <property type="match status" value="1"/>
</dbReference>
<dbReference type="Proteomes" id="UP001642360">
    <property type="component" value="Unassembled WGS sequence"/>
</dbReference>
<dbReference type="Pfam" id="PF05627">
    <property type="entry name" value="AvrRpt-cleavage"/>
    <property type="match status" value="2"/>
</dbReference>
<reference evidence="3 4" key="1">
    <citation type="submission" date="2024-02" db="EMBL/GenBank/DDBJ databases">
        <authorList>
            <person name="Vignale AGUSTIN F."/>
            <person name="Sosa J E."/>
            <person name="Modenutti C."/>
        </authorList>
    </citation>
    <scope>NUCLEOTIDE SEQUENCE [LARGE SCALE GENOMIC DNA]</scope>
</reference>
<feature type="compositionally biased region" description="Basic and acidic residues" evidence="1">
    <location>
        <begin position="90"/>
        <end position="103"/>
    </location>
</feature>